<keyword evidence="6" id="KW-1185">Reference proteome</keyword>
<dbReference type="OrthoDB" id="9812260at2"/>
<comment type="catalytic activity">
    <reaction evidence="2">
        <text>2 GTP = 3',3'-c-di-GMP + 2 diphosphate</text>
        <dbReference type="Rhea" id="RHEA:24898"/>
        <dbReference type="ChEBI" id="CHEBI:33019"/>
        <dbReference type="ChEBI" id="CHEBI:37565"/>
        <dbReference type="ChEBI" id="CHEBI:58805"/>
        <dbReference type="EC" id="2.7.7.65"/>
    </reaction>
</comment>
<dbReference type="GO" id="GO:0005886">
    <property type="term" value="C:plasma membrane"/>
    <property type="evidence" value="ECO:0007669"/>
    <property type="project" value="TreeGrafter"/>
</dbReference>
<dbReference type="SMART" id="SM00267">
    <property type="entry name" value="GGDEF"/>
    <property type="match status" value="1"/>
</dbReference>
<dbReference type="NCBIfam" id="TIGR00254">
    <property type="entry name" value="GGDEF"/>
    <property type="match status" value="1"/>
</dbReference>
<dbReference type="GO" id="GO:1902201">
    <property type="term" value="P:negative regulation of bacterial-type flagellum-dependent cell motility"/>
    <property type="evidence" value="ECO:0007669"/>
    <property type="project" value="TreeGrafter"/>
</dbReference>
<dbReference type="CDD" id="cd01949">
    <property type="entry name" value="GGDEF"/>
    <property type="match status" value="1"/>
</dbReference>
<proteinExistence type="predicted"/>
<dbReference type="SUPFAM" id="SSF55073">
    <property type="entry name" value="Nucleotide cyclase"/>
    <property type="match status" value="1"/>
</dbReference>
<dbReference type="InterPro" id="IPR043128">
    <property type="entry name" value="Rev_trsase/Diguanyl_cyclase"/>
</dbReference>
<dbReference type="PROSITE" id="PS50887">
    <property type="entry name" value="GGDEF"/>
    <property type="match status" value="1"/>
</dbReference>
<dbReference type="Gene3D" id="3.30.70.270">
    <property type="match status" value="1"/>
</dbReference>
<dbReference type="InterPro" id="IPR029787">
    <property type="entry name" value="Nucleotide_cyclase"/>
</dbReference>
<dbReference type="InterPro" id="IPR000160">
    <property type="entry name" value="GGDEF_dom"/>
</dbReference>
<dbReference type="Pfam" id="PF00990">
    <property type="entry name" value="GGDEF"/>
    <property type="match status" value="1"/>
</dbReference>
<dbReference type="PANTHER" id="PTHR45138">
    <property type="entry name" value="REGULATORY COMPONENTS OF SENSORY TRANSDUCTION SYSTEM"/>
    <property type="match status" value="1"/>
</dbReference>
<dbReference type="Proteomes" id="UP000245293">
    <property type="component" value="Unassembled WGS sequence"/>
</dbReference>
<evidence type="ECO:0000259" key="4">
    <source>
        <dbReference type="PROSITE" id="PS50887"/>
    </source>
</evidence>
<dbReference type="GO" id="GO:0052621">
    <property type="term" value="F:diguanylate cyclase activity"/>
    <property type="evidence" value="ECO:0007669"/>
    <property type="project" value="UniProtKB-EC"/>
</dbReference>
<dbReference type="RefSeq" id="WP_109386168.1">
    <property type="nucleotide sequence ID" value="NZ_QETF01000002.1"/>
</dbReference>
<dbReference type="Gene3D" id="3.30.450.20">
    <property type="entry name" value="PAS domain"/>
    <property type="match status" value="1"/>
</dbReference>
<dbReference type="EC" id="2.7.7.65" evidence="1"/>
<dbReference type="InterPro" id="IPR050469">
    <property type="entry name" value="Diguanylate_Cyclase"/>
</dbReference>
<gene>
    <name evidence="5" type="ORF">DFK10_02275</name>
</gene>
<protein>
    <recommendedName>
        <fullName evidence="1">diguanylate cyclase</fullName>
        <ecNumber evidence="1">2.7.7.65</ecNumber>
    </recommendedName>
</protein>
<evidence type="ECO:0000256" key="3">
    <source>
        <dbReference type="SAM" id="Coils"/>
    </source>
</evidence>
<keyword evidence="3" id="KW-0175">Coiled coil</keyword>
<dbReference type="Gene3D" id="3.30.450.40">
    <property type="match status" value="1"/>
</dbReference>
<sequence>MKDGKVKPSEGLDHWLVEPDGEGVRDELALAEQIMNIMEQGILVWTADGICELHNTRIFDVLELNGDDLAIGTTREEFRDRAVARGEMSAEDREGSAARIKAHQPYSFDRHLPSGRVVLTNARPARGGGYVVTFTDVTRERAAARELTRAKREAEAAQKKSQEVLEQERARQVAARQLSELDEWLQSCKSLDELYMIVTRFMERLLPGSQGELYLYSNSRDGLVGTCNWNTTDLHHHVTADSCWSLRRGRSYEYSAEGLCFLCDHVADHDHKVAVKEYLCVPIVAHGDTVGLLHIRFGGKPGGSADLQHHGDLALRCAEHIAMAIANVKLRDELHDQSIRDPLTGLYNRRYFMDALRREIGVADGGGPGFGLISFDADKFKSFNDNHGHDAGDMVLRAISEQLFTTFDPADICCRMGGEEFAVCLPGKDLDQVEAAAEAMRQDIAALQIRTAYTVLPKVTVSAGVTAYGGGGGASPNSLLKCADDALYRAKDGGRNRVCRAEWGGPAAQG</sequence>
<dbReference type="AlphaFoldDB" id="A0A2V1P8H4"/>
<dbReference type="PANTHER" id="PTHR45138:SF9">
    <property type="entry name" value="DIGUANYLATE CYCLASE DGCM-RELATED"/>
    <property type="match status" value="1"/>
</dbReference>
<dbReference type="SUPFAM" id="SSF55781">
    <property type="entry name" value="GAF domain-like"/>
    <property type="match status" value="1"/>
</dbReference>
<comment type="caution">
    <text evidence="5">The sequence shown here is derived from an EMBL/GenBank/DDBJ whole genome shotgun (WGS) entry which is preliminary data.</text>
</comment>
<dbReference type="SUPFAM" id="SSF55785">
    <property type="entry name" value="PYP-like sensor domain (PAS domain)"/>
    <property type="match status" value="1"/>
</dbReference>
<dbReference type="EMBL" id="QETF01000002">
    <property type="protein sequence ID" value="PWG18108.1"/>
    <property type="molecule type" value="Genomic_DNA"/>
</dbReference>
<feature type="coiled-coil region" evidence="3">
    <location>
        <begin position="137"/>
        <end position="171"/>
    </location>
</feature>
<feature type="domain" description="GGDEF" evidence="4">
    <location>
        <begin position="368"/>
        <end position="503"/>
    </location>
</feature>
<evidence type="ECO:0000313" key="6">
    <source>
        <dbReference type="Proteomes" id="UP000245293"/>
    </source>
</evidence>
<organism evidence="5 6">
    <name type="scientific">Salibaculum griseiflavum</name>
    <dbReference type="NCBI Taxonomy" id="1914409"/>
    <lineage>
        <taxon>Bacteria</taxon>
        <taxon>Pseudomonadati</taxon>
        <taxon>Pseudomonadota</taxon>
        <taxon>Alphaproteobacteria</taxon>
        <taxon>Rhodobacterales</taxon>
        <taxon>Roseobacteraceae</taxon>
        <taxon>Salibaculum</taxon>
    </lineage>
</organism>
<evidence type="ECO:0000313" key="5">
    <source>
        <dbReference type="EMBL" id="PWG18108.1"/>
    </source>
</evidence>
<dbReference type="GO" id="GO:0043709">
    <property type="term" value="P:cell adhesion involved in single-species biofilm formation"/>
    <property type="evidence" value="ECO:0007669"/>
    <property type="project" value="TreeGrafter"/>
</dbReference>
<dbReference type="InterPro" id="IPR029016">
    <property type="entry name" value="GAF-like_dom_sf"/>
</dbReference>
<dbReference type="FunFam" id="3.30.70.270:FF:000001">
    <property type="entry name" value="Diguanylate cyclase domain protein"/>
    <property type="match status" value="1"/>
</dbReference>
<accession>A0A2V1P8H4</accession>
<dbReference type="InterPro" id="IPR035965">
    <property type="entry name" value="PAS-like_dom_sf"/>
</dbReference>
<reference evidence="6" key="1">
    <citation type="submission" date="2018-05" db="EMBL/GenBank/DDBJ databases">
        <authorList>
            <person name="Du Z."/>
            <person name="Wang X."/>
        </authorList>
    </citation>
    <scope>NUCLEOTIDE SEQUENCE [LARGE SCALE GENOMIC DNA]</scope>
    <source>
        <strain evidence="6">WDS4C29</strain>
    </source>
</reference>
<evidence type="ECO:0000256" key="1">
    <source>
        <dbReference type="ARBA" id="ARBA00012528"/>
    </source>
</evidence>
<dbReference type="Pfam" id="PF12860">
    <property type="entry name" value="PAS_7"/>
    <property type="match status" value="1"/>
</dbReference>
<name>A0A2V1P8H4_9RHOB</name>
<evidence type="ECO:0000256" key="2">
    <source>
        <dbReference type="ARBA" id="ARBA00034247"/>
    </source>
</evidence>